<keyword evidence="2" id="KW-0812">Transmembrane</keyword>
<dbReference type="AlphaFoldDB" id="A0AAE0NG08"/>
<organism evidence="3 4">
    <name type="scientific">Podospora didyma</name>
    <dbReference type="NCBI Taxonomy" id="330526"/>
    <lineage>
        <taxon>Eukaryota</taxon>
        <taxon>Fungi</taxon>
        <taxon>Dikarya</taxon>
        <taxon>Ascomycota</taxon>
        <taxon>Pezizomycotina</taxon>
        <taxon>Sordariomycetes</taxon>
        <taxon>Sordariomycetidae</taxon>
        <taxon>Sordariales</taxon>
        <taxon>Podosporaceae</taxon>
        <taxon>Podospora</taxon>
    </lineage>
</organism>
<feature type="transmembrane region" description="Helical" evidence="2">
    <location>
        <begin position="44"/>
        <end position="64"/>
    </location>
</feature>
<dbReference type="Proteomes" id="UP001285441">
    <property type="component" value="Unassembled WGS sequence"/>
</dbReference>
<feature type="compositionally biased region" description="Polar residues" evidence="1">
    <location>
        <begin position="663"/>
        <end position="675"/>
    </location>
</feature>
<keyword evidence="4" id="KW-1185">Reference proteome</keyword>
<evidence type="ECO:0000256" key="1">
    <source>
        <dbReference type="SAM" id="MobiDB-lite"/>
    </source>
</evidence>
<feature type="region of interest" description="Disordered" evidence="1">
    <location>
        <begin position="612"/>
        <end position="632"/>
    </location>
</feature>
<name>A0AAE0NG08_9PEZI</name>
<keyword evidence="2" id="KW-1133">Transmembrane helix</keyword>
<accession>A0AAE0NG08</accession>
<reference evidence="3" key="2">
    <citation type="submission" date="2023-06" db="EMBL/GenBank/DDBJ databases">
        <authorList>
            <consortium name="Lawrence Berkeley National Laboratory"/>
            <person name="Haridas S."/>
            <person name="Hensen N."/>
            <person name="Bonometti L."/>
            <person name="Westerberg I."/>
            <person name="Brannstrom I.O."/>
            <person name="Guillou S."/>
            <person name="Cros-Aarteil S."/>
            <person name="Calhoun S."/>
            <person name="Kuo A."/>
            <person name="Mondo S."/>
            <person name="Pangilinan J."/>
            <person name="Riley R."/>
            <person name="LaButti K."/>
            <person name="Andreopoulos B."/>
            <person name="Lipzen A."/>
            <person name="Chen C."/>
            <person name="Yanf M."/>
            <person name="Daum C."/>
            <person name="Ng V."/>
            <person name="Clum A."/>
            <person name="Steindorff A."/>
            <person name="Ohm R."/>
            <person name="Martin F."/>
            <person name="Silar P."/>
            <person name="Natvig D."/>
            <person name="Lalanne C."/>
            <person name="Gautier V."/>
            <person name="Ament-velasquez S.L."/>
            <person name="Kruys A."/>
            <person name="Hutchinson M.I."/>
            <person name="Powell A.J."/>
            <person name="Barry K."/>
            <person name="Miller A.N."/>
            <person name="Grigoriev I.V."/>
            <person name="Debuchy R."/>
            <person name="Gladieux P."/>
            <person name="Thoren M.H."/>
            <person name="Johannesson H."/>
        </authorList>
    </citation>
    <scope>NUCLEOTIDE SEQUENCE</scope>
    <source>
        <strain evidence="3">CBS 232.78</strain>
    </source>
</reference>
<feature type="compositionally biased region" description="Low complexity" evidence="1">
    <location>
        <begin position="682"/>
        <end position="724"/>
    </location>
</feature>
<proteinExistence type="predicted"/>
<feature type="transmembrane region" description="Helical" evidence="2">
    <location>
        <begin position="573"/>
        <end position="594"/>
    </location>
</feature>
<feature type="transmembrane region" description="Helical" evidence="2">
    <location>
        <begin position="7"/>
        <end position="29"/>
    </location>
</feature>
<protein>
    <submittedName>
        <fullName evidence="3">Uncharacterized protein</fullName>
    </submittedName>
</protein>
<sequence>MTSKSQIFWDLVALVPLCCLIAVIIWIHITSPILTSTGPLDDSFVTQMSVGVAVAATIFTTFVTERVRHAFIRSLELELCSITAATDSDGVERRLKKLERTWRAVLRIDVFGERWTNVKSIWIFLRYMAVGLLTASIVTTFSPRAATRYIAYDLQIASAGYPVFAGPLVPPAETECADMFGPNITASGIHATGASWYMNNGSRFFGVYRGKEWCPAITALTLVDGINSASPEQYAYVDVASGIAVHQSAMGASRNIFTNPNLSRMQSQYGSSLLSTTQCVPVMKSNPIRCDRDPALRLEVVDDTHLRLLGILANTSQDYVVQYNRSLTFDNVMLNAVSPIQEDAYLTTEYIGQAAVVFSGYNGYPYDNATLSHAHDLARIMGDSNPEEGFAPNSSYIVSCWINPQPVFEHRLVTLQFNRPPSKHADTTTITNDTDTNTGLTYTRSLVGTEKCAPATENTVGFPQFVAAALPLWRLTNENAKVDGYFSTVNSIAWTQRGGKLPITPPFAFPNSRNALEDALGVVAALGVSTIQVTESNGVVPQALSVEGRGNVTGMDAMPSAAISVSGFSSTPLILVLVLIPPVFTFLVLAHLFWCSFRVAWTPGAGLLNKDKDQEDGTFRYGDEKEGSKKNSDQMFIAESARALMALGWQVLPPPARAPHAPGTTQRVSSITTPNEKPKLEVSVSQVNSQVNSSSSSNCGSPDSVSSPKTGDLTLTTTQRSTTF</sequence>
<evidence type="ECO:0000256" key="2">
    <source>
        <dbReference type="SAM" id="Phobius"/>
    </source>
</evidence>
<gene>
    <name evidence="3" type="ORF">B0H63DRAFT_434140</name>
</gene>
<dbReference type="EMBL" id="JAULSW010000005">
    <property type="protein sequence ID" value="KAK3380810.1"/>
    <property type="molecule type" value="Genomic_DNA"/>
</dbReference>
<keyword evidence="2" id="KW-0472">Membrane</keyword>
<evidence type="ECO:0000313" key="4">
    <source>
        <dbReference type="Proteomes" id="UP001285441"/>
    </source>
</evidence>
<feature type="region of interest" description="Disordered" evidence="1">
    <location>
        <begin position="655"/>
        <end position="724"/>
    </location>
</feature>
<feature type="transmembrane region" description="Helical" evidence="2">
    <location>
        <begin position="121"/>
        <end position="141"/>
    </location>
</feature>
<reference evidence="3" key="1">
    <citation type="journal article" date="2023" name="Mol. Phylogenet. Evol.">
        <title>Genome-scale phylogeny and comparative genomics of the fungal order Sordariales.</title>
        <authorList>
            <person name="Hensen N."/>
            <person name="Bonometti L."/>
            <person name="Westerberg I."/>
            <person name="Brannstrom I.O."/>
            <person name="Guillou S."/>
            <person name="Cros-Aarteil S."/>
            <person name="Calhoun S."/>
            <person name="Haridas S."/>
            <person name="Kuo A."/>
            <person name="Mondo S."/>
            <person name="Pangilinan J."/>
            <person name="Riley R."/>
            <person name="LaButti K."/>
            <person name="Andreopoulos B."/>
            <person name="Lipzen A."/>
            <person name="Chen C."/>
            <person name="Yan M."/>
            <person name="Daum C."/>
            <person name="Ng V."/>
            <person name="Clum A."/>
            <person name="Steindorff A."/>
            <person name="Ohm R.A."/>
            <person name="Martin F."/>
            <person name="Silar P."/>
            <person name="Natvig D.O."/>
            <person name="Lalanne C."/>
            <person name="Gautier V."/>
            <person name="Ament-Velasquez S.L."/>
            <person name="Kruys A."/>
            <person name="Hutchinson M.I."/>
            <person name="Powell A.J."/>
            <person name="Barry K."/>
            <person name="Miller A.N."/>
            <person name="Grigoriev I.V."/>
            <person name="Debuchy R."/>
            <person name="Gladieux P."/>
            <person name="Hiltunen Thoren M."/>
            <person name="Johannesson H."/>
        </authorList>
    </citation>
    <scope>NUCLEOTIDE SEQUENCE</scope>
    <source>
        <strain evidence="3">CBS 232.78</strain>
    </source>
</reference>
<evidence type="ECO:0000313" key="3">
    <source>
        <dbReference type="EMBL" id="KAK3380810.1"/>
    </source>
</evidence>
<comment type="caution">
    <text evidence="3">The sequence shown here is derived from an EMBL/GenBank/DDBJ whole genome shotgun (WGS) entry which is preliminary data.</text>
</comment>